<feature type="region of interest" description="Disordered" evidence="1">
    <location>
        <begin position="378"/>
        <end position="450"/>
    </location>
</feature>
<reference evidence="3 4" key="1">
    <citation type="submission" date="2015-01" db="EMBL/GenBank/DDBJ databases">
        <title>The Genome Sequence of Cladophialophora immunda CBS83496.</title>
        <authorList>
            <consortium name="The Broad Institute Genomics Platform"/>
            <person name="Cuomo C."/>
            <person name="de Hoog S."/>
            <person name="Gorbushina A."/>
            <person name="Stielow B."/>
            <person name="Teixiera M."/>
            <person name="Abouelleil A."/>
            <person name="Chapman S.B."/>
            <person name="Priest M."/>
            <person name="Young S.K."/>
            <person name="Wortman J."/>
            <person name="Nusbaum C."/>
            <person name="Birren B."/>
        </authorList>
    </citation>
    <scope>NUCLEOTIDE SEQUENCE [LARGE SCALE GENOMIC DNA]</scope>
    <source>
        <strain evidence="3 4">CBS 83496</strain>
    </source>
</reference>
<evidence type="ECO:0000259" key="2">
    <source>
        <dbReference type="SMART" id="SM00355"/>
    </source>
</evidence>
<feature type="compositionally biased region" description="Polar residues" evidence="1">
    <location>
        <begin position="905"/>
        <end position="916"/>
    </location>
</feature>
<dbReference type="SMART" id="SM00355">
    <property type="entry name" value="ZnF_C2H2"/>
    <property type="match status" value="4"/>
</dbReference>
<gene>
    <name evidence="3" type="ORF">PV07_09972</name>
</gene>
<feature type="region of interest" description="Disordered" evidence="1">
    <location>
        <begin position="213"/>
        <end position="259"/>
    </location>
</feature>
<dbReference type="OrthoDB" id="4738706at2759"/>
<protein>
    <recommendedName>
        <fullName evidence="2">C2H2-type domain-containing protein</fullName>
    </recommendedName>
</protein>
<feature type="compositionally biased region" description="Basic residues" evidence="1">
    <location>
        <begin position="410"/>
        <end position="420"/>
    </location>
</feature>
<dbReference type="Proteomes" id="UP000054466">
    <property type="component" value="Unassembled WGS sequence"/>
</dbReference>
<evidence type="ECO:0000256" key="1">
    <source>
        <dbReference type="SAM" id="MobiDB-lite"/>
    </source>
</evidence>
<feature type="domain" description="C2H2-type" evidence="2">
    <location>
        <begin position="846"/>
        <end position="875"/>
    </location>
</feature>
<feature type="domain" description="C2H2-type" evidence="2">
    <location>
        <begin position="809"/>
        <end position="836"/>
    </location>
</feature>
<dbReference type="RefSeq" id="XP_016244460.1">
    <property type="nucleotide sequence ID" value="XM_016397269.1"/>
</dbReference>
<keyword evidence="4" id="KW-1185">Reference proteome</keyword>
<accession>A0A0D2CL09</accession>
<dbReference type="Gene3D" id="3.30.160.60">
    <property type="entry name" value="Classic Zinc Finger"/>
    <property type="match status" value="1"/>
</dbReference>
<feature type="region of interest" description="Disordered" evidence="1">
    <location>
        <begin position="146"/>
        <end position="170"/>
    </location>
</feature>
<name>A0A0D2CL09_9EURO</name>
<dbReference type="STRING" id="569365.A0A0D2CL09"/>
<dbReference type="PANTHER" id="PTHR38166:SF1">
    <property type="entry name" value="C2H2-TYPE DOMAIN-CONTAINING PROTEIN"/>
    <property type="match status" value="1"/>
</dbReference>
<feature type="compositionally biased region" description="Polar residues" evidence="1">
    <location>
        <begin position="925"/>
        <end position="940"/>
    </location>
</feature>
<dbReference type="PANTHER" id="PTHR38166">
    <property type="entry name" value="C2H2-TYPE DOMAIN-CONTAINING PROTEIN-RELATED"/>
    <property type="match status" value="1"/>
</dbReference>
<feature type="region of interest" description="Disordered" evidence="1">
    <location>
        <begin position="905"/>
        <end position="946"/>
    </location>
</feature>
<organism evidence="3 4">
    <name type="scientific">Cladophialophora immunda</name>
    <dbReference type="NCBI Taxonomy" id="569365"/>
    <lineage>
        <taxon>Eukaryota</taxon>
        <taxon>Fungi</taxon>
        <taxon>Dikarya</taxon>
        <taxon>Ascomycota</taxon>
        <taxon>Pezizomycotina</taxon>
        <taxon>Eurotiomycetes</taxon>
        <taxon>Chaetothyriomycetidae</taxon>
        <taxon>Chaetothyriales</taxon>
        <taxon>Herpotrichiellaceae</taxon>
        <taxon>Cladophialophora</taxon>
    </lineage>
</organism>
<dbReference type="EMBL" id="KN847045">
    <property type="protein sequence ID" value="KIW24244.1"/>
    <property type="molecule type" value="Genomic_DNA"/>
</dbReference>
<feature type="domain" description="C2H2-type" evidence="2">
    <location>
        <begin position="777"/>
        <end position="805"/>
    </location>
</feature>
<dbReference type="AlphaFoldDB" id="A0A0D2CL09"/>
<feature type="region of interest" description="Disordered" evidence="1">
    <location>
        <begin position="685"/>
        <end position="713"/>
    </location>
</feature>
<feature type="compositionally biased region" description="Basic and acidic residues" evidence="1">
    <location>
        <begin position="154"/>
        <end position="170"/>
    </location>
</feature>
<dbReference type="HOGENOM" id="CLU_317120_0_0_1"/>
<feature type="compositionally biased region" description="Basic and acidic residues" evidence="1">
    <location>
        <begin position="241"/>
        <end position="259"/>
    </location>
</feature>
<evidence type="ECO:0000313" key="3">
    <source>
        <dbReference type="EMBL" id="KIW24244.1"/>
    </source>
</evidence>
<dbReference type="Pfam" id="PF26176">
    <property type="entry name" value="zf_C2H2_17_2"/>
    <property type="match status" value="1"/>
</dbReference>
<dbReference type="InterPro" id="IPR059095">
    <property type="entry name" value="Znf_C2H2_17_2nd"/>
</dbReference>
<feature type="domain" description="C2H2-type" evidence="2">
    <location>
        <begin position="505"/>
        <end position="525"/>
    </location>
</feature>
<feature type="region of interest" description="Disordered" evidence="1">
    <location>
        <begin position="750"/>
        <end position="774"/>
    </location>
</feature>
<dbReference type="VEuPathDB" id="FungiDB:PV07_09972"/>
<evidence type="ECO:0000313" key="4">
    <source>
        <dbReference type="Proteomes" id="UP000054466"/>
    </source>
</evidence>
<feature type="compositionally biased region" description="Basic and acidic residues" evidence="1">
    <location>
        <begin position="421"/>
        <end position="431"/>
    </location>
</feature>
<feature type="compositionally biased region" description="Low complexity" evidence="1">
    <location>
        <begin position="388"/>
        <end position="409"/>
    </location>
</feature>
<proteinExistence type="predicted"/>
<dbReference type="InterPro" id="IPR013087">
    <property type="entry name" value="Znf_C2H2_type"/>
</dbReference>
<sequence length="946" mass="106848">MPLAPIWLSSPSFCSSSLDSSCCGCVVGQSPKAELTMAPFPSESRPHDVVLDENDGDEALTDSRFAAGSPELSFYSDAHNLRVWSTNGNDAHKVLPISSTKLGRTAARKRTADEKKSLFAVAQLDSTLASAAKIYFLDVIAPKDPLRSRLRPSTHHDDHEPNNPVHMDEQRHHRSWATSQRGHFEDLVRHAIENHEINPKANDVNDNHIIRDEEQDTTRQRTGQLPPIVDKPLSTSTSDFPSERSPKATHRDPTKELSSRYRTLARQPAFLFNNYPLMQGLQINSPQRNRREVVIELVYRVLSCHNLRRCLSWPRIDQNIDRTPPTPTGPFQHYTSVTSPWRRRSSTPLLGVEDAWETELQQSLNLYVLQSNGSTIISTRGDLSPMDASTPTTSEGTTSTASSAQSTPSKRPHHRSGRGKSNREDDDHPSDNDEEDHPSKKARTSSESGLPTEKLLACPYWKYDPARYSPANTSEKKYRGCSSVYLRDIARLKQHLYRVHKMPDYHCQRCLQIFENEPSLEEHVRAPAELACTYRENISSELLSERQCAQLRKRWTGKTTEEAWKCIWSIIFPRLEPPSSIYAEDTPASIQPAQIPGFLGEFQRLAPSVLHQILIERTAETESAQMRSWLQSADAQSILSASIQELFTRLQCAENSQPTPQTPPITTTTYFYPELPDFGDLLNFDIFDEAPTDPNPGPSEASTDDSEGPLKEKPESIDSILNRSHPVDDSFLLPKPADTPSKIHIQVKTPTPVKIPTPSPQAIHRNRSPPRNEKGEIFCDHIDCRGKPVQTFRRVCEWNKHMDRHERPYKCYEPGCESRIGFTYTGGLLRHQREIHKMHLPTKEPVFCPFPQCLRSSGTGFTRRENLQEHIRRRHLDELSESSSSTTVSTDVVRPVDVFNGSENTCDPRQLFTNVPATPVPGASINPTDSRGDPSDSQETPVWHPR</sequence>
<dbReference type="GeneID" id="27349166"/>